<dbReference type="PANTHER" id="PTHR43441:SF11">
    <property type="entry name" value="RIBOSOMAL-PROTEIN-SERINE ACETYLTRANSFERASE"/>
    <property type="match status" value="1"/>
</dbReference>
<dbReference type="InterPro" id="IPR051908">
    <property type="entry name" value="Ribosomal_N-acetyltransferase"/>
</dbReference>
<evidence type="ECO:0000259" key="1">
    <source>
        <dbReference type="PROSITE" id="PS51186"/>
    </source>
</evidence>
<dbReference type="Gene3D" id="3.40.630.30">
    <property type="match status" value="1"/>
</dbReference>
<dbReference type="GO" id="GO:0005737">
    <property type="term" value="C:cytoplasm"/>
    <property type="evidence" value="ECO:0007669"/>
    <property type="project" value="TreeGrafter"/>
</dbReference>
<proteinExistence type="predicted"/>
<reference evidence="2" key="1">
    <citation type="submission" date="2019-08" db="EMBL/GenBank/DDBJ databases">
        <authorList>
            <person name="Kucharzyk K."/>
            <person name="Murdoch R.W."/>
            <person name="Higgins S."/>
            <person name="Loffler F."/>
        </authorList>
    </citation>
    <scope>NUCLEOTIDE SEQUENCE</scope>
</reference>
<dbReference type="EC" id="2.3.1.-" evidence="2"/>
<sequence>MTKLNGKNINGLILKDLAPDQAEGFFEHIEANRPRYSDTIPFVSRTHSVEAMRENICRNLKRQEEGISELYTLWDGERMAGYFLIREMEKEAGWAEIGYMIGADWQGKGLTLQICRLLIEELFNDHGMTKIVICCNDDNLASIGVAKKLGFTLEGALRQHYVVNGKLRNMCYFGLLLEEWQDQKEGAKE</sequence>
<protein>
    <submittedName>
        <fullName evidence="2">Putative ribosomal N-acetyltransferase YdaF</fullName>
        <ecNumber evidence="2">2.3.1.-</ecNumber>
    </submittedName>
</protein>
<name>A0A644YP94_9ZZZZ</name>
<comment type="caution">
    <text evidence="2">The sequence shown here is derived from an EMBL/GenBank/DDBJ whole genome shotgun (WGS) entry which is preliminary data.</text>
</comment>
<dbReference type="GO" id="GO:1990189">
    <property type="term" value="F:protein N-terminal-serine acetyltransferase activity"/>
    <property type="evidence" value="ECO:0007669"/>
    <property type="project" value="TreeGrafter"/>
</dbReference>
<dbReference type="CDD" id="cd04301">
    <property type="entry name" value="NAT_SF"/>
    <property type="match status" value="1"/>
</dbReference>
<dbReference type="Pfam" id="PF13302">
    <property type="entry name" value="Acetyltransf_3"/>
    <property type="match status" value="1"/>
</dbReference>
<dbReference type="SUPFAM" id="SSF55729">
    <property type="entry name" value="Acyl-CoA N-acyltransferases (Nat)"/>
    <property type="match status" value="1"/>
</dbReference>
<dbReference type="PROSITE" id="PS51186">
    <property type="entry name" value="GNAT"/>
    <property type="match status" value="1"/>
</dbReference>
<dbReference type="EMBL" id="VSSQ01005223">
    <property type="protein sequence ID" value="MPM28323.1"/>
    <property type="molecule type" value="Genomic_DNA"/>
</dbReference>
<evidence type="ECO:0000313" key="2">
    <source>
        <dbReference type="EMBL" id="MPM28323.1"/>
    </source>
</evidence>
<dbReference type="PANTHER" id="PTHR43441">
    <property type="entry name" value="RIBOSOMAL-PROTEIN-SERINE ACETYLTRANSFERASE"/>
    <property type="match status" value="1"/>
</dbReference>
<feature type="domain" description="N-acetyltransferase" evidence="1">
    <location>
        <begin position="12"/>
        <end position="178"/>
    </location>
</feature>
<accession>A0A644YP94</accession>
<dbReference type="InterPro" id="IPR016181">
    <property type="entry name" value="Acyl_CoA_acyltransferase"/>
</dbReference>
<organism evidence="2">
    <name type="scientific">bioreactor metagenome</name>
    <dbReference type="NCBI Taxonomy" id="1076179"/>
    <lineage>
        <taxon>unclassified sequences</taxon>
        <taxon>metagenomes</taxon>
        <taxon>ecological metagenomes</taxon>
    </lineage>
</organism>
<gene>
    <name evidence="2" type="primary">ydaF_6</name>
    <name evidence="2" type="ORF">SDC9_74844</name>
</gene>
<dbReference type="AlphaFoldDB" id="A0A644YP94"/>
<dbReference type="GO" id="GO:0008999">
    <property type="term" value="F:protein-N-terminal-alanine acetyltransferase activity"/>
    <property type="evidence" value="ECO:0007669"/>
    <property type="project" value="TreeGrafter"/>
</dbReference>
<keyword evidence="2" id="KW-0808">Transferase</keyword>
<dbReference type="InterPro" id="IPR000182">
    <property type="entry name" value="GNAT_dom"/>
</dbReference>
<keyword evidence="2" id="KW-0012">Acyltransferase</keyword>